<dbReference type="EMBL" id="LXWW01000305">
    <property type="protein sequence ID" value="OAO13964.1"/>
    <property type="molecule type" value="Genomic_DNA"/>
</dbReference>
<dbReference type="GO" id="GO:1990904">
    <property type="term" value="C:ribonucleoprotein complex"/>
    <property type="evidence" value="ECO:0007669"/>
    <property type="project" value="UniProtKB-KW"/>
</dbReference>
<dbReference type="Proteomes" id="UP000078348">
    <property type="component" value="Unassembled WGS sequence"/>
</dbReference>
<accession>A0A196SD80</accession>
<proteinExistence type="predicted"/>
<keyword evidence="5" id="KW-1185">Reference proteome</keyword>
<dbReference type="AlphaFoldDB" id="A0A196SD80"/>
<evidence type="ECO:0000259" key="3">
    <source>
        <dbReference type="PROSITE" id="PS50102"/>
    </source>
</evidence>
<reference evidence="4 5" key="1">
    <citation type="submission" date="2016-05" db="EMBL/GenBank/DDBJ databases">
        <title>Nuclear genome of Blastocystis sp. subtype 1 NandII.</title>
        <authorList>
            <person name="Gentekaki E."/>
            <person name="Curtis B."/>
            <person name="Stairs C."/>
            <person name="Eme L."/>
            <person name="Herman E."/>
            <person name="Klimes V."/>
            <person name="Arias M.C."/>
            <person name="Elias M."/>
            <person name="Hilliou F."/>
            <person name="Klute M."/>
            <person name="Malik S.-B."/>
            <person name="Pightling A."/>
            <person name="Rachubinski R."/>
            <person name="Salas D."/>
            <person name="Schlacht A."/>
            <person name="Suga H."/>
            <person name="Archibald J."/>
            <person name="Ball S.G."/>
            <person name="Clark G."/>
            <person name="Dacks J."/>
            <person name="Van Der Giezen M."/>
            <person name="Tsaousis A."/>
            <person name="Roger A."/>
        </authorList>
    </citation>
    <scope>NUCLEOTIDE SEQUENCE [LARGE SCALE GENOMIC DNA]</scope>
    <source>
        <strain evidence="5">ATCC 50177 / NandII</strain>
    </source>
</reference>
<feature type="domain" description="RRM" evidence="3">
    <location>
        <begin position="155"/>
        <end position="228"/>
    </location>
</feature>
<dbReference type="OrthoDB" id="277802at2759"/>
<dbReference type="PROSITE" id="PS50102">
    <property type="entry name" value="RRM"/>
    <property type="match status" value="2"/>
</dbReference>
<dbReference type="InterPro" id="IPR035979">
    <property type="entry name" value="RBD_domain_sf"/>
</dbReference>
<evidence type="ECO:0000313" key="5">
    <source>
        <dbReference type="Proteomes" id="UP000078348"/>
    </source>
</evidence>
<dbReference type="PANTHER" id="PTHR23189">
    <property type="entry name" value="RNA RECOGNITION MOTIF-CONTAINING"/>
    <property type="match status" value="1"/>
</dbReference>
<evidence type="ECO:0000256" key="2">
    <source>
        <dbReference type="PROSITE-ProRule" id="PRU00176"/>
    </source>
</evidence>
<sequence length="228" mass="25250">MDMDIDMSDDGVVPVSTTLPAPTPAPVQSSGPIHTVYVRNLNYKLEPNELRIGLYNEFIKFGNILDIVVGLKRYALKGQAWIIFDKVEDAANAVAQMNGKVVLNRPVTESDLILKREGRFVYAKRTFESYAEKLKQMEDSGRAAVSRLYNNPPNHRLLFFDLPSNISNEVLLPLLKPYSGFKELSIVPGGRGIAFVDFDSVRNAGVCLSAIKNISLPTGEKISATYAK</sequence>
<dbReference type="SMART" id="SM00360">
    <property type="entry name" value="RRM"/>
    <property type="match status" value="2"/>
</dbReference>
<evidence type="ECO:0000256" key="1">
    <source>
        <dbReference type="ARBA" id="ARBA00022884"/>
    </source>
</evidence>
<dbReference type="Gene3D" id="3.30.70.330">
    <property type="match status" value="2"/>
</dbReference>
<organism evidence="4 5">
    <name type="scientific">Blastocystis sp. subtype 1 (strain ATCC 50177 / NandII)</name>
    <dbReference type="NCBI Taxonomy" id="478820"/>
    <lineage>
        <taxon>Eukaryota</taxon>
        <taxon>Sar</taxon>
        <taxon>Stramenopiles</taxon>
        <taxon>Bigyra</taxon>
        <taxon>Opalozoa</taxon>
        <taxon>Opalinata</taxon>
        <taxon>Blastocystidae</taxon>
        <taxon>Blastocystis</taxon>
    </lineage>
</organism>
<dbReference type="SUPFAM" id="SSF54928">
    <property type="entry name" value="RNA-binding domain, RBD"/>
    <property type="match status" value="1"/>
</dbReference>
<dbReference type="STRING" id="478820.A0A196SD80"/>
<name>A0A196SD80_BLAHN</name>
<dbReference type="InterPro" id="IPR000504">
    <property type="entry name" value="RRM_dom"/>
</dbReference>
<keyword evidence="4" id="KW-0687">Ribonucleoprotein</keyword>
<comment type="caution">
    <text evidence="4">The sequence shown here is derived from an EMBL/GenBank/DDBJ whole genome shotgun (WGS) entry which is preliminary data.</text>
</comment>
<protein>
    <submittedName>
        <fullName evidence="4">U1 small nuclear ribonucleoprotein A</fullName>
    </submittedName>
</protein>
<dbReference type="InterPro" id="IPR012677">
    <property type="entry name" value="Nucleotide-bd_a/b_plait_sf"/>
</dbReference>
<gene>
    <name evidence="4" type="ORF">AV274_4310</name>
</gene>
<dbReference type="GO" id="GO:0003723">
    <property type="term" value="F:RNA binding"/>
    <property type="evidence" value="ECO:0007669"/>
    <property type="project" value="UniProtKB-UniRule"/>
</dbReference>
<keyword evidence="1 2" id="KW-0694">RNA-binding</keyword>
<dbReference type="Pfam" id="PF00076">
    <property type="entry name" value="RRM_1"/>
    <property type="match status" value="2"/>
</dbReference>
<evidence type="ECO:0000313" key="4">
    <source>
        <dbReference type="EMBL" id="OAO13964.1"/>
    </source>
</evidence>
<feature type="domain" description="RRM" evidence="3">
    <location>
        <begin position="34"/>
        <end position="107"/>
    </location>
</feature>